<dbReference type="Gene3D" id="3.90.1150.160">
    <property type="match status" value="1"/>
</dbReference>
<evidence type="ECO:0000256" key="9">
    <source>
        <dbReference type="RuleBase" id="RU361171"/>
    </source>
</evidence>
<name>A0A521FFL8_9FLAO</name>
<dbReference type="RefSeq" id="WP_111376023.1">
    <property type="nucleotide sequence ID" value="NZ_CP043612.1"/>
</dbReference>
<dbReference type="InterPro" id="IPR015424">
    <property type="entry name" value="PyrdxlP-dep_Trfase"/>
</dbReference>
<keyword evidence="11" id="KW-1185">Reference proteome</keyword>
<dbReference type="Proteomes" id="UP000319267">
    <property type="component" value="Unassembled WGS sequence"/>
</dbReference>
<dbReference type="InterPro" id="IPR002129">
    <property type="entry name" value="PyrdxlP-dep_de-COase"/>
</dbReference>
<sequence length="426" mass="48249">MKKNNAISLNNFPEKGNKPAKVYKTICSELDMDGNVHLDLGSFSTTIMNPYADKLILEQLGKNFIDYGEYAQTKKIHDRIIAILSGILNVPNCKSIQGTSTLGSSEAIHLALLAHKWHWKKRQQSLNLSTAKPNIVYSSNAHVCWDKFALYFDVEPRKISVSSLHSYPLQEILESIDENTICIGAIAGNTYTGGIDPIEELNSKITEINSKNNWDVGIHVDAAISGFVLPFLKTQKKQWDFRLSLVRSINLSGHKFGLVYPGIGWLIFRDAFFLPKDLIFSSHYLEKPIETFTLNYSKGASMILAQYFSILQHGISGYKKIIKNCSKIAQTIRENLRQSDCFEVVDEGILPVVVFKLKSSGSIDLYEFQLHLKSKNWMLPVYDIPGNFEPEKLMRIVIKENFNSVMALQLCNDLISVYQNLNNDRL</sequence>
<dbReference type="GO" id="GO:0030170">
    <property type="term" value="F:pyridoxal phosphate binding"/>
    <property type="evidence" value="ECO:0007669"/>
    <property type="project" value="InterPro"/>
</dbReference>
<proteinExistence type="inferred from homology"/>
<gene>
    <name evidence="10" type="ORF">SAMN06265220_11140</name>
</gene>
<dbReference type="InterPro" id="IPR010107">
    <property type="entry name" value="Glutamate_decarboxylase"/>
</dbReference>
<organism evidence="10 11">
    <name type="scientific">Flavobacterium nitrogenifigens</name>
    <dbReference type="NCBI Taxonomy" id="1617283"/>
    <lineage>
        <taxon>Bacteria</taxon>
        <taxon>Pseudomonadati</taxon>
        <taxon>Bacteroidota</taxon>
        <taxon>Flavobacteriia</taxon>
        <taxon>Flavobacteriales</taxon>
        <taxon>Flavobacteriaceae</taxon>
        <taxon>Flavobacterium</taxon>
    </lineage>
</organism>
<evidence type="ECO:0000256" key="4">
    <source>
        <dbReference type="ARBA" id="ARBA00022898"/>
    </source>
</evidence>
<comment type="cofactor">
    <cofactor evidence="1 7 8">
        <name>pyridoxal 5'-phosphate</name>
        <dbReference type="ChEBI" id="CHEBI:597326"/>
    </cofactor>
</comment>
<evidence type="ECO:0000256" key="2">
    <source>
        <dbReference type="ARBA" id="ARBA00009533"/>
    </source>
</evidence>
<evidence type="ECO:0000256" key="3">
    <source>
        <dbReference type="ARBA" id="ARBA00012421"/>
    </source>
</evidence>
<dbReference type="NCBIfam" id="TIGR01788">
    <property type="entry name" value="Glu-decarb-GAD"/>
    <property type="match status" value="1"/>
</dbReference>
<evidence type="ECO:0000256" key="7">
    <source>
        <dbReference type="PIRSR" id="PIRSR602129-50"/>
    </source>
</evidence>
<dbReference type="GO" id="GO:0006538">
    <property type="term" value="P:L-glutamate catabolic process"/>
    <property type="evidence" value="ECO:0007669"/>
    <property type="project" value="TreeGrafter"/>
</dbReference>
<dbReference type="PANTHER" id="PTHR43321">
    <property type="entry name" value="GLUTAMATE DECARBOXYLASE"/>
    <property type="match status" value="1"/>
</dbReference>
<evidence type="ECO:0000256" key="6">
    <source>
        <dbReference type="ARBA" id="ARBA00048868"/>
    </source>
</evidence>
<dbReference type="InterPro" id="IPR015421">
    <property type="entry name" value="PyrdxlP-dep_Trfase_major"/>
</dbReference>
<reference evidence="10 11" key="1">
    <citation type="submission" date="2017-05" db="EMBL/GenBank/DDBJ databases">
        <authorList>
            <person name="Varghese N."/>
            <person name="Submissions S."/>
        </authorList>
    </citation>
    <scope>NUCLEOTIDE SEQUENCE [LARGE SCALE GENOMIC DNA]</scope>
    <source>
        <strain evidence="10 11">DSM 29982</strain>
    </source>
</reference>
<dbReference type="AlphaFoldDB" id="A0A521FFL8"/>
<feature type="modified residue" description="N6-(pyridoxal phosphate)lysine" evidence="7">
    <location>
        <position position="255"/>
    </location>
</feature>
<evidence type="ECO:0000256" key="5">
    <source>
        <dbReference type="ARBA" id="ARBA00023239"/>
    </source>
</evidence>
<dbReference type="SUPFAM" id="SSF53383">
    <property type="entry name" value="PLP-dependent transferases"/>
    <property type="match status" value="1"/>
</dbReference>
<comment type="catalytic activity">
    <reaction evidence="6 9">
        <text>L-glutamate + H(+) = 4-aminobutanoate + CO2</text>
        <dbReference type="Rhea" id="RHEA:17785"/>
        <dbReference type="ChEBI" id="CHEBI:15378"/>
        <dbReference type="ChEBI" id="CHEBI:16526"/>
        <dbReference type="ChEBI" id="CHEBI:29985"/>
        <dbReference type="ChEBI" id="CHEBI:59888"/>
        <dbReference type="EC" id="4.1.1.15"/>
    </reaction>
</comment>
<evidence type="ECO:0000313" key="11">
    <source>
        <dbReference type="Proteomes" id="UP000319267"/>
    </source>
</evidence>
<dbReference type="EMBL" id="FXTQ01000011">
    <property type="protein sequence ID" value="SMO94939.1"/>
    <property type="molecule type" value="Genomic_DNA"/>
</dbReference>
<dbReference type="Gene3D" id="3.40.640.10">
    <property type="entry name" value="Type I PLP-dependent aspartate aminotransferase-like (Major domain)"/>
    <property type="match status" value="1"/>
</dbReference>
<keyword evidence="5 8" id="KW-0456">Lyase</keyword>
<dbReference type="EC" id="4.1.1.15" evidence="3 9"/>
<keyword evidence="9" id="KW-0210">Decarboxylase</keyword>
<evidence type="ECO:0000256" key="8">
    <source>
        <dbReference type="RuleBase" id="RU000382"/>
    </source>
</evidence>
<dbReference type="OrthoDB" id="9803665at2"/>
<comment type="similarity">
    <text evidence="2 8">Belongs to the group II decarboxylase family.</text>
</comment>
<evidence type="ECO:0000256" key="1">
    <source>
        <dbReference type="ARBA" id="ARBA00001933"/>
    </source>
</evidence>
<protein>
    <recommendedName>
        <fullName evidence="3 9">Glutamate decarboxylase</fullName>
        <ecNumber evidence="3 9">4.1.1.15</ecNumber>
    </recommendedName>
</protein>
<keyword evidence="4 7" id="KW-0663">Pyridoxal phosphate</keyword>
<dbReference type="Pfam" id="PF00282">
    <property type="entry name" value="Pyridoxal_deC"/>
    <property type="match status" value="1"/>
</dbReference>
<dbReference type="PANTHER" id="PTHR43321:SF3">
    <property type="entry name" value="GLUTAMATE DECARBOXYLASE"/>
    <property type="match status" value="1"/>
</dbReference>
<dbReference type="GO" id="GO:0004351">
    <property type="term" value="F:glutamate decarboxylase activity"/>
    <property type="evidence" value="ECO:0007669"/>
    <property type="project" value="UniProtKB-EC"/>
</dbReference>
<dbReference type="GO" id="GO:0005829">
    <property type="term" value="C:cytosol"/>
    <property type="evidence" value="ECO:0007669"/>
    <property type="project" value="TreeGrafter"/>
</dbReference>
<evidence type="ECO:0000313" key="10">
    <source>
        <dbReference type="EMBL" id="SMO94939.1"/>
    </source>
</evidence>
<accession>A0A521FFL8</accession>